<keyword evidence="3" id="KW-1185">Reference proteome</keyword>
<comment type="caution">
    <text evidence="2">The sequence shown here is derived from an EMBL/GenBank/DDBJ whole genome shotgun (WGS) entry which is preliminary data.</text>
</comment>
<evidence type="ECO:0000313" key="3">
    <source>
        <dbReference type="Proteomes" id="UP001285441"/>
    </source>
</evidence>
<evidence type="ECO:0000313" key="2">
    <source>
        <dbReference type="EMBL" id="KAK3377873.1"/>
    </source>
</evidence>
<feature type="transmembrane region" description="Helical" evidence="1">
    <location>
        <begin position="68"/>
        <end position="89"/>
    </location>
</feature>
<protein>
    <submittedName>
        <fullName evidence="2">Uncharacterized protein</fullName>
    </submittedName>
</protein>
<reference evidence="2" key="1">
    <citation type="journal article" date="2023" name="Mol. Phylogenet. Evol.">
        <title>Genome-scale phylogeny and comparative genomics of the fungal order Sordariales.</title>
        <authorList>
            <person name="Hensen N."/>
            <person name="Bonometti L."/>
            <person name="Westerberg I."/>
            <person name="Brannstrom I.O."/>
            <person name="Guillou S."/>
            <person name="Cros-Aarteil S."/>
            <person name="Calhoun S."/>
            <person name="Haridas S."/>
            <person name="Kuo A."/>
            <person name="Mondo S."/>
            <person name="Pangilinan J."/>
            <person name="Riley R."/>
            <person name="LaButti K."/>
            <person name="Andreopoulos B."/>
            <person name="Lipzen A."/>
            <person name="Chen C."/>
            <person name="Yan M."/>
            <person name="Daum C."/>
            <person name="Ng V."/>
            <person name="Clum A."/>
            <person name="Steindorff A."/>
            <person name="Ohm R.A."/>
            <person name="Martin F."/>
            <person name="Silar P."/>
            <person name="Natvig D.O."/>
            <person name="Lalanne C."/>
            <person name="Gautier V."/>
            <person name="Ament-Velasquez S.L."/>
            <person name="Kruys A."/>
            <person name="Hutchinson M.I."/>
            <person name="Powell A.J."/>
            <person name="Barry K."/>
            <person name="Miller A.N."/>
            <person name="Grigoriev I.V."/>
            <person name="Debuchy R."/>
            <person name="Gladieux P."/>
            <person name="Hiltunen Thoren M."/>
            <person name="Johannesson H."/>
        </authorList>
    </citation>
    <scope>NUCLEOTIDE SEQUENCE</scope>
    <source>
        <strain evidence="2">CBS 232.78</strain>
    </source>
</reference>
<evidence type="ECO:0000256" key="1">
    <source>
        <dbReference type="SAM" id="Phobius"/>
    </source>
</evidence>
<sequence length="92" mass="10149">MSPIIARAAMRAAAVRNVTGTTRNFSMVQSLRSFARSFEAHPFERMPTTTKSQAGDWGHQLKRVGSQAIIYFPGMAIMLGWPYAAMLTADRG</sequence>
<keyword evidence="1" id="KW-0472">Membrane</keyword>
<dbReference type="AlphaFoldDB" id="A0AAE0KJE2"/>
<reference evidence="2" key="2">
    <citation type="submission" date="2023-06" db="EMBL/GenBank/DDBJ databases">
        <authorList>
            <consortium name="Lawrence Berkeley National Laboratory"/>
            <person name="Haridas S."/>
            <person name="Hensen N."/>
            <person name="Bonometti L."/>
            <person name="Westerberg I."/>
            <person name="Brannstrom I.O."/>
            <person name="Guillou S."/>
            <person name="Cros-Aarteil S."/>
            <person name="Calhoun S."/>
            <person name="Kuo A."/>
            <person name="Mondo S."/>
            <person name="Pangilinan J."/>
            <person name="Riley R."/>
            <person name="LaButti K."/>
            <person name="Andreopoulos B."/>
            <person name="Lipzen A."/>
            <person name="Chen C."/>
            <person name="Yanf M."/>
            <person name="Daum C."/>
            <person name="Ng V."/>
            <person name="Clum A."/>
            <person name="Steindorff A."/>
            <person name="Ohm R."/>
            <person name="Martin F."/>
            <person name="Silar P."/>
            <person name="Natvig D."/>
            <person name="Lalanne C."/>
            <person name="Gautier V."/>
            <person name="Ament-velasquez S.L."/>
            <person name="Kruys A."/>
            <person name="Hutchinson M.I."/>
            <person name="Powell A.J."/>
            <person name="Barry K."/>
            <person name="Miller A.N."/>
            <person name="Grigoriev I.V."/>
            <person name="Debuchy R."/>
            <person name="Gladieux P."/>
            <person name="Thoren M.H."/>
            <person name="Johannesson H."/>
        </authorList>
    </citation>
    <scope>NUCLEOTIDE SEQUENCE</scope>
    <source>
        <strain evidence="2">CBS 232.78</strain>
    </source>
</reference>
<gene>
    <name evidence="2" type="ORF">B0H63DRAFT_525133</name>
</gene>
<accession>A0AAE0KJE2</accession>
<proteinExistence type="predicted"/>
<dbReference type="Proteomes" id="UP001285441">
    <property type="component" value="Unassembled WGS sequence"/>
</dbReference>
<keyword evidence="1" id="KW-1133">Transmembrane helix</keyword>
<keyword evidence="1" id="KW-0812">Transmembrane</keyword>
<name>A0AAE0KJE2_9PEZI</name>
<organism evidence="2 3">
    <name type="scientific">Podospora didyma</name>
    <dbReference type="NCBI Taxonomy" id="330526"/>
    <lineage>
        <taxon>Eukaryota</taxon>
        <taxon>Fungi</taxon>
        <taxon>Dikarya</taxon>
        <taxon>Ascomycota</taxon>
        <taxon>Pezizomycotina</taxon>
        <taxon>Sordariomycetes</taxon>
        <taxon>Sordariomycetidae</taxon>
        <taxon>Sordariales</taxon>
        <taxon>Podosporaceae</taxon>
        <taxon>Podospora</taxon>
    </lineage>
</organism>
<dbReference type="EMBL" id="JAULSW010000006">
    <property type="protein sequence ID" value="KAK3377873.1"/>
    <property type="molecule type" value="Genomic_DNA"/>
</dbReference>